<feature type="domain" description="DAGKc" evidence="1">
    <location>
        <begin position="1"/>
        <end position="127"/>
    </location>
</feature>
<dbReference type="InterPro" id="IPR016064">
    <property type="entry name" value="NAD/diacylglycerol_kinase_sf"/>
</dbReference>
<dbReference type="InterPro" id="IPR017438">
    <property type="entry name" value="ATP-NAD_kinase_N"/>
</dbReference>
<dbReference type="GO" id="GO:0016301">
    <property type="term" value="F:kinase activity"/>
    <property type="evidence" value="ECO:0007669"/>
    <property type="project" value="UniProtKB-KW"/>
</dbReference>
<dbReference type="InterPro" id="IPR001206">
    <property type="entry name" value="Diacylglycerol_kinase_cat_dom"/>
</dbReference>
<evidence type="ECO:0000259" key="1">
    <source>
        <dbReference type="PROSITE" id="PS50146"/>
    </source>
</evidence>
<dbReference type="EMBL" id="JBDIMF010000003">
    <property type="protein sequence ID" value="MEN2786710.1"/>
    <property type="molecule type" value="Genomic_DNA"/>
</dbReference>
<evidence type="ECO:0000313" key="2">
    <source>
        <dbReference type="EMBL" id="MEN2786710.1"/>
    </source>
</evidence>
<organism evidence="2 3">
    <name type="scientific">Sphingomonas qilianensis</name>
    <dbReference type="NCBI Taxonomy" id="1736690"/>
    <lineage>
        <taxon>Bacteria</taxon>
        <taxon>Pseudomonadati</taxon>
        <taxon>Pseudomonadota</taxon>
        <taxon>Alphaproteobacteria</taxon>
        <taxon>Sphingomonadales</taxon>
        <taxon>Sphingomonadaceae</taxon>
        <taxon>Sphingomonas</taxon>
    </lineage>
</organism>
<reference evidence="2 3" key="1">
    <citation type="submission" date="2024-05" db="EMBL/GenBank/DDBJ databases">
        <authorList>
            <person name="Liu Q."/>
            <person name="Xin Y.-H."/>
        </authorList>
    </citation>
    <scope>NUCLEOTIDE SEQUENCE [LARGE SCALE GENOMIC DNA]</scope>
    <source>
        <strain evidence="2 3">CGMCC 1.15349</strain>
    </source>
</reference>
<keyword evidence="2" id="KW-0418">Kinase</keyword>
<dbReference type="RefSeq" id="WP_345864507.1">
    <property type="nucleotide sequence ID" value="NZ_JBDIMF010000003.1"/>
</dbReference>
<sequence>MKKLWFITNPSSGSTTQAKCDAIEAVFAERGLDLIKRTIFPQDDLPTPAALDAVGVDTAVLFAGDGTINAAVAALAQWGGAILILPGGTMNLLAKTLHGDADAAAIIHAAHEGGETIALPIVQAGPHRALVGVILGPAASWVRARELVRGRRVRGLLRAVRHAWAKTFTRGIRLERVPAMHHRQQAIFVMPDQGALDLRGVDAREWRAILALGWDWLTGDWIASPAITQVHVTSFGIAGRKPTLALFDGEPVMLDPGVTISGGTTRKMFLQTKKEMA</sequence>
<gene>
    <name evidence="2" type="ORF">ABC969_09795</name>
</gene>
<dbReference type="Gene3D" id="3.40.50.10330">
    <property type="entry name" value="Probable inorganic polyphosphate/atp-NAD kinase, domain 1"/>
    <property type="match status" value="1"/>
</dbReference>
<dbReference type="PROSITE" id="PS50146">
    <property type="entry name" value="DAGK"/>
    <property type="match status" value="1"/>
</dbReference>
<keyword evidence="3" id="KW-1185">Reference proteome</keyword>
<dbReference type="Proteomes" id="UP001404104">
    <property type="component" value="Unassembled WGS sequence"/>
</dbReference>
<proteinExistence type="predicted"/>
<protein>
    <submittedName>
        <fullName evidence="2">Diacylglycerol kinase family protein</fullName>
    </submittedName>
</protein>
<accession>A0ABU9XSA3</accession>
<dbReference type="Pfam" id="PF00781">
    <property type="entry name" value="DAGK_cat"/>
    <property type="match status" value="1"/>
</dbReference>
<name>A0ABU9XSA3_9SPHN</name>
<dbReference type="SUPFAM" id="SSF111331">
    <property type="entry name" value="NAD kinase/diacylglycerol kinase-like"/>
    <property type="match status" value="1"/>
</dbReference>
<comment type="caution">
    <text evidence="2">The sequence shown here is derived from an EMBL/GenBank/DDBJ whole genome shotgun (WGS) entry which is preliminary data.</text>
</comment>
<keyword evidence="2" id="KW-0808">Transferase</keyword>
<evidence type="ECO:0000313" key="3">
    <source>
        <dbReference type="Proteomes" id="UP001404104"/>
    </source>
</evidence>